<evidence type="ECO:0000313" key="2">
    <source>
        <dbReference type="EMBL" id="EGT32116.1"/>
    </source>
</evidence>
<dbReference type="GO" id="GO:0005886">
    <property type="term" value="C:plasma membrane"/>
    <property type="evidence" value="ECO:0007669"/>
    <property type="project" value="TreeGrafter"/>
</dbReference>
<feature type="transmembrane region" description="Helical" evidence="1">
    <location>
        <begin position="84"/>
        <end position="102"/>
    </location>
</feature>
<dbReference type="InterPro" id="IPR019428">
    <property type="entry name" value="7TM_GPCR_serpentine_rcpt_Str"/>
</dbReference>
<sequence>MASLHTLVQRISAIIAVFNNILLIVLIVFKSHKKVGKYKYFMIYISVFELLYAVIDGCAAPKIFTKESAYIVFIYHDQTLLPPSFLPDLFLCFLWNLHGYFCSTFHL</sequence>
<dbReference type="PANTHER" id="PTHR22943:SF245">
    <property type="entry name" value="SEVEN TM RECEPTOR"/>
    <property type="match status" value="1"/>
</dbReference>
<accession>G0NJ31</accession>
<dbReference type="InParanoid" id="G0NJ31"/>
<keyword evidence="1" id="KW-1133">Transmembrane helix</keyword>
<dbReference type="PANTHER" id="PTHR22943">
    <property type="entry name" value="7-TRANSMEMBRANE DOMAIN RECEPTOR C.ELEGANS"/>
    <property type="match status" value="1"/>
</dbReference>
<dbReference type="EMBL" id="GL379893">
    <property type="protein sequence ID" value="EGT32116.1"/>
    <property type="molecule type" value="Genomic_DNA"/>
</dbReference>
<keyword evidence="1" id="KW-0472">Membrane</keyword>
<dbReference type="GO" id="GO:0038022">
    <property type="term" value="F:G protein-coupled olfactory receptor activity"/>
    <property type="evidence" value="ECO:0007669"/>
    <property type="project" value="TreeGrafter"/>
</dbReference>
<organism evidence="3">
    <name type="scientific">Caenorhabditis brenneri</name>
    <name type="common">Nematode worm</name>
    <dbReference type="NCBI Taxonomy" id="135651"/>
    <lineage>
        <taxon>Eukaryota</taxon>
        <taxon>Metazoa</taxon>
        <taxon>Ecdysozoa</taxon>
        <taxon>Nematoda</taxon>
        <taxon>Chromadorea</taxon>
        <taxon>Rhabditida</taxon>
        <taxon>Rhabditina</taxon>
        <taxon>Rhabditomorpha</taxon>
        <taxon>Rhabditoidea</taxon>
        <taxon>Rhabditidae</taxon>
        <taxon>Peloderinae</taxon>
        <taxon>Caenorhabditis</taxon>
    </lineage>
</organism>
<reference evidence="3" key="1">
    <citation type="submission" date="2011-07" db="EMBL/GenBank/DDBJ databases">
        <authorList>
            <consortium name="Caenorhabditis brenneri Sequencing and Analysis Consortium"/>
            <person name="Wilson R.K."/>
        </authorList>
    </citation>
    <scope>NUCLEOTIDE SEQUENCE [LARGE SCALE GENOMIC DNA]</scope>
    <source>
        <strain evidence="3">PB2801</strain>
    </source>
</reference>
<evidence type="ECO:0008006" key="4">
    <source>
        <dbReference type="Google" id="ProtNLM"/>
    </source>
</evidence>
<dbReference type="HOGENOM" id="CLU_115235_1_0_1"/>
<name>G0NJ31_CAEBE</name>
<keyword evidence="3" id="KW-1185">Reference proteome</keyword>
<protein>
    <recommendedName>
        <fullName evidence="4">Serpentine receptor class gamma</fullName>
    </recommendedName>
</protein>
<evidence type="ECO:0000313" key="3">
    <source>
        <dbReference type="Proteomes" id="UP000008068"/>
    </source>
</evidence>
<dbReference type="AlphaFoldDB" id="G0NJ31"/>
<proteinExistence type="predicted"/>
<dbReference type="OrthoDB" id="5800253at2759"/>
<dbReference type="Pfam" id="PF10326">
    <property type="entry name" value="7TM_GPCR_Str"/>
    <property type="match status" value="1"/>
</dbReference>
<feature type="transmembrane region" description="Helical" evidence="1">
    <location>
        <begin position="12"/>
        <end position="29"/>
    </location>
</feature>
<evidence type="ECO:0000256" key="1">
    <source>
        <dbReference type="SAM" id="Phobius"/>
    </source>
</evidence>
<dbReference type="Proteomes" id="UP000008068">
    <property type="component" value="Unassembled WGS sequence"/>
</dbReference>
<feature type="transmembrane region" description="Helical" evidence="1">
    <location>
        <begin position="41"/>
        <end position="64"/>
    </location>
</feature>
<dbReference type="GO" id="GO:0042048">
    <property type="term" value="P:olfactory behavior"/>
    <property type="evidence" value="ECO:0007669"/>
    <property type="project" value="TreeGrafter"/>
</dbReference>
<gene>
    <name evidence="2" type="ORF">CAEBREN_28312</name>
</gene>
<keyword evidence="1" id="KW-0812">Transmembrane</keyword>